<evidence type="ECO:0000256" key="1">
    <source>
        <dbReference type="ARBA" id="ARBA00022679"/>
    </source>
</evidence>
<comment type="caution">
    <text evidence="4">The sequence shown here is derived from an EMBL/GenBank/DDBJ whole genome shotgun (WGS) entry which is preliminary data.</text>
</comment>
<dbReference type="InterPro" id="IPR000182">
    <property type="entry name" value="GNAT_dom"/>
</dbReference>
<dbReference type="Proteomes" id="UP001138894">
    <property type="component" value="Unassembled WGS sequence"/>
</dbReference>
<name>A0A9X1F6Y9_9FLAO</name>
<dbReference type="Pfam" id="PF00583">
    <property type="entry name" value="Acetyltransf_1"/>
    <property type="match status" value="1"/>
</dbReference>
<evidence type="ECO:0000259" key="3">
    <source>
        <dbReference type="PROSITE" id="PS51186"/>
    </source>
</evidence>
<evidence type="ECO:0000313" key="4">
    <source>
        <dbReference type="EMBL" id="MBV7268512.1"/>
    </source>
</evidence>
<accession>A0A9X1F6Y9</accession>
<evidence type="ECO:0000256" key="2">
    <source>
        <dbReference type="ARBA" id="ARBA00023315"/>
    </source>
</evidence>
<dbReference type="InterPro" id="IPR050832">
    <property type="entry name" value="Bact_Acetyltransf"/>
</dbReference>
<proteinExistence type="predicted"/>
<keyword evidence="5" id="KW-1185">Reference proteome</keyword>
<gene>
    <name evidence="4" type="ORF">KCG49_04795</name>
</gene>
<dbReference type="EMBL" id="JAGSPD010000003">
    <property type="protein sequence ID" value="MBV7268512.1"/>
    <property type="molecule type" value="Genomic_DNA"/>
</dbReference>
<sequence length="155" mass="18020">MIKLVRTNSNNSDFVALVKQLDAYLKITDGDEHDFYNQFNAIENLKYVVVAYSDKKSIGCGAFKPFNDSKAEIKRMYTLTEERQKGIAKLILKELETWAFELGYTHTILETGKRQVEAVSFYKKCNYVSIPKYGQYKAMENSLCFEKKLLNNEKR</sequence>
<reference evidence="4" key="1">
    <citation type="submission" date="2021-04" db="EMBL/GenBank/DDBJ databases">
        <authorList>
            <person name="Pira H."/>
            <person name="Risdian C."/>
            <person name="Wink J."/>
        </authorList>
    </citation>
    <scope>NUCLEOTIDE SEQUENCE</scope>
    <source>
        <strain evidence="4">WHY3</strain>
    </source>
</reference>
<keyword evidence="2" id="KW-0012">Acyltransferase</keyword>
<dbReference type="PANTHER" id="PTHR43877">
    <property type="entry name" value="AMINOALKYLPHOSPHONATE N-ACETYLTRANSFERASE-RELATED-RELATED"/>
    <property type="match status" value="1"/>
</dbReference>
<evidence type="ECO:0000313" key="5">
    <source>
        <dbReference type="Proteomes" id="UP001138894"/>
    </source>
</evidence>
<feature type="domain" description="N-acetyltransferase" evidence="3">
    <location>
        <begin position="1"/>
        <end position="150"/>
    </location>
</feature>
<dbReference type="CDD" id="cd04301">
    <property type="entry name" value="NAT_SF"/>
    <property type="match status" value="1"/>
</dbReference>
<dbReference type="GO" id="GO:0016747">
    <property type="term" value="F:acyltransferase activity, transferring groups other than amino-acyl groups"/>
    <property type="evidence" value="ECO:0007669"/>
    <property type="project" value="InterPro"/>
</dbReference>
<keyword evidence="1" id="KW-0808">Transferase</keyword>
<dbReference type="PROSITE" id="PS51186">
    <property type="entry name" value="GNAT"/>
    <property type="match status" value="1"/>
</dbReference>
<organism evidence="4 5">
    <name type="scientific">Winogradskyella luteola</name>
    <dbReference type="NCBI Taxonomy" id="2828330"/>
    <lineage>
        <taxon>Bacteria</taxon>
        <taxon>Pseudomonadati</taxon>
        <taxon>Bacteroidota</taxon>
        <taxon>Flavobacteriia</taxon>
        <taxon>Flavobacteriales</taxon>
        <taxon>Flavobacteriaceae</taxon>
        <taxon>Winogradskyella</taxon>
    </lineage>
</organism>
<protein>
    <submittedName>
        <fullName evidence="4">GNAT family N-acetyltransferase</fullName>
    </submittedName>
</protein>
<dbReference type="PANTHER" id="PTHR43877:SF2">
    <property type="entry name" value="AMINOALKYLPHOSPHONATE N-ACETYLTRANSFERASE-RELATED"/>
    <property type="match status" value="1"/>
</dbReference>
<dbReference type="RefSeq" id="WP_218545063.1">
    <property type="nucleotide sequence ID" value="NZ_JAGSPD010000003.1"/>
</dbReference>
<dbReference type="AlphaFoldDB" id="A0A9X1F6Y9"/>